<evidence type="ECO:0000256" key="1">
    <source>
        <dbReference type="SAM" id="MobiDB-lite"/>
    </source>
</evidence>
<reference evidence="4" key="3">
    <citation type="submission" date="2020-10" db="UniProtKB">
        <authorList>
            <consortium name="WormBaseParasite"/>
        </authorList>
    </citation>
    <scope>IDENTIFICATION</scope>
</reference>
<evidence type="ECO:0000313" key="4">
    <source>
        <dbReference type="WBParaSite" id="EgrG_000646100"/>
    </source>
</evidence>
<organism evidence="2">
    <name type="scientific">Echinococcus granulosus</name>
    <name type="common">Hydatid tapeworm</name>
    <dbReference type="NCBI Taxonomy" id="6210"/>
    <lineage>
        <taxon>Eukaryota</taxon>
        <taxon>Metazoa</taxon>
        <taxon>Spiralia</taxon>
        <taxon>Lophotrochozoa</taxon>
        <taxon>Platyhelminthes</taxon>
        <taxon>Cestoda</taxon>
        <taxon>Eucestoda</taxon>
        <taxon>Cyclophyllidea</taxon>
        <taxon>Taeniidae</taxon>
        <taxon>Echinococcus</taxon>
        <taxon>Echinococcus granulosus group</taxon>
    </lineage>
</organism>
<feature type="compositionally biased region" description="Polar residues" evidence="1">
    <location>
        <begin position="74"/>
        <end position="84"/>
    </location>
</feature>
<feature type="region of interest" description="Disordered" evidence="1">
    <location>
        <begin position="74"/>
        <end position="130"/>
    </location>
</feature>
<sequence>MDRVWHPAQFCLIPTHKRPGCGGFDFLSAVVGVKAETFDQPPLVRAQSEAIPSTSIPYLWTIFYPQTCRSSASSNTESVATSATEGVLPPTAERQRRSPSTNVSPRSNDRDVEAKQHTPKRAIAEMLRFE</sequence>
<dbReference type="WBParaSite" id="EgrG_000646100">
    <property type="protein sequence ID" value="EgrG_000646100"/>
    <property type="gene ID" value="EgrG_000646100"/>
</dbReference>
<name>A0A068WFY7_ECHGR</name>
<dbReference type="EMBL" id="LK028578">
    <property type="protein sequence ID" value="CDS18663.1"/>
    <property type="molecule type" value="Genomic_DNA"/>
</dbReference>
<reference evidence="2" key="2">
    <citation type="submission" date="2014-06" db="EMBL/GenBank/DDBJ databases">
        <authorList>
            <person name="Aslett M."/>
        </authorList>
    </citation>
    <scope>NUCLEOTIDE SEQUENCE</scope>
</reference>
<dbReference type="Proteomes" id="UP000492820">
    <property type="component" value="Unassembled WGS sequence"/>
</dbReference>
<evidence type="ECO:0000313" key="2">
    <source>
        <dbReference type="EMBL" id="CDS18663.1"/>
    </source>
</evidence>
<evidence type="ECO:0000313" key="3">
    <source>
        <dbReference type="Proteomes" id="UP000492820"/>
    </source>
</evidence>
<accession>A0A068WFY7</accession>
<dbReference type="AlphaFoldDB" id="A0A068WFY7"/>
<gene>
    <name evidence="2" type="ORF">EgrG_000646100</name>
</gene>
<protein>
    <submittedName>
        <fullName evidence="2 4">Uncharacterized protein</fullName>
    </submittedName>
</protein>
<feature type="compositionally biased region" description="Basic and acidic residues" evidence="1">
    <location>
        <begin position="107"/>
        <end position="116"/>
    </location>
</feature>
<reference evidence="2 3" key="1">
    <citation type="journal article" date="2013" name="Nature">
        <title>The genomes of four tapeworm species reveal adaptations to parasitism.</title>
        <authorList>
            <person name="Tsai I.J."/>
            <person name="Zarowiecki M."/>
            <person name="Holroyd N."/>
            <person name="Garciarrubio A."/>
            <person name="Sanchez-Flores A."/>
            <person name="Brooks K.L."/>
            <person name="Tracey A."/>
            <person name="Bobes R.J."/>
            <person name="Fragoso G."/>
            <person name="Sciutto E."/>
            <person name="Aslett M."/>
            <person name="Beasley H."/>
            <person name="Bennett H.M."/>
            <person name="Cai J."/>
            <person name="Camicia F."/>
            <person name="Clark R."/>
            <person name="Cucher M."/>
            <person name="De Silva N."/>
            <person name="Day T.A."/>
            <person name="Deplazes P."/>
            <person name="Estrada K."/>
            <person name="Fernandez C."/>
            <person name="Holland P.W."/>
            <person name="Hou J."/>
            <person name="Hu S."/>
            <person name="Huckvale T."/>
            <person name="Hung S.S."/>
            <person name="Kamenetzky L."/>
            <person name="Keane J.A."/>
            <person name="Kiss F."/>
            <person name="Koziol U."/>
            <person name="Lambert O."/>
            <person name="Liu K."/>
            <person name="Luo X."/>
            <person name="Luo Y."/>
            <person name="Macchiaroli N."/>
            <person name="Nichol S."/>
            <person name="Paps J."/>
            <person name="Parkinson J."/>
            <person name="Pouchkina-Stantcheva N."/>
            <person name="Riddiford N."/>
            <person name="Rosenzvit M."/>
            <person name="Salinas G."/>
            <person name="Wasmuth J.D."/>
            <person name="Zamanian M."/>
            <person name="Zheng Y."/>
            <person name="Cai X."/>
            <person name="Soberon X."/>
            <person name="Olson P.D."/>
            <person name="Laclette J.P."/>
            <person name="Brehm K."/>
            <person name="Berriman M."/>
            <person name="Garciarrubio A."/>
            <person name="Bobes R.J."/>
            <person name="Fragoso G."/>
            <person name="Sanchez-Flores A."/>
            <person name="Estrada K."/>
            <person name="Cevallos M.A."/>
            <person name="Morett E."/>
            <person name="Gonzalez V."/>
            <person name="Portillo T."/>
            <person name="Ochoa-Leyva A."/>
            <person name="Jose M.V."/>
            <person name="Sciutto E."/>
            <person name="Landa A."/>
            <person name="Jimenez L."/>
            <person name="Valdes V."/>
            <person name="Carrero J.C."/>
            <person name="Larralde C."/>
            <person name="Morales-Montor J."/>
            <person name="Limon-Lason J."/>
            <person name="Soberon X."/>
            <person name="Laclette J.P."/>
        </authorList>
    </citation>
    <scope>NUCLEOTIDE SEQUENCE [LARGE SCALE GENOMIC DNA]</scope>
</reference>
<proteinExistence type="predicted"/>